<keyword evidence="4" id="KW-1185">Reference proteome</keyword>
<evidence type="ECO:0000313" key="3">
    <source>
        <dbReference type="EMBL" id="TDR93240.1"/>
    </source>
</evidence>
<feature type="region of interest" description="Disordered" evidence="1">
    <location>
        <begin position="1"/>
        <end position="58"/>
    </location>
</feature>
<evidence type="ECO:0008006" key="5">
    <source>
        <dbReference type="Google" id="ProtNLM"/>
    </source>
</evidence>
<keyword evidence="2" id="KW-1133">Transmembrane helix</keyword>
<dbReference type="RefSeq" id="WP_133768260.1">
    <property type="nucleotide sequence ID" value="NZ_SNZR01000011.1"/>
</dbReference>
<proteinExistence type="predicted"/>
<dbReference type="Proteomes" id="UP000295122">
    <property type="component" value="Unassembled WGS sequence"/>
</dbReference>
<sequence length="182" mass="20161">MSEVDKHYGGDPVGLDRKPERRGDEEAATGPLDRAQEAVRDAAHNVADKASRTAEHVRDAVSDRYERASEWAHDGYESVARNATYARRRSAVEFRRGRRGVESFIDENPIMVGVAGLAAGLLIGSLLPATRRENRAFGRYADEFKRDGLRYAHDIARDVAEQGRALMGENLKGAGGTRRPDR</sequence>
<evidence type="ECO:0000313" key="4">
    <source>
        <dbReference type="Proteomes" id="UP000295122"/>
    </source>
</evidence>
<keyword evidence="2" id="KW-0812">Transmembrane</keyword>
<name>A0A4R7C412_9HYPH</name>
<accession>A0A4R7C412</accession>
<dbReference type="AlphaFoldDB" id="A0A4R7C412"/>
<evidence type="ECO:0000256" key="2">
    <source>
        <dbReference type="SAM" id="Phobius"/>
    </source>
</evidence>
<dbReference type="Gene3D" id="6.10.140.1430">
    <property type="match status" value="1"/>
</dbReference>
<feature type="compositionally biased region" description="Basic and acidic residues" evidence="1">
    <location>
        <begin position="34"/>
        <end position="58"/>
    </location>
</feature>
<reference evidence="3 4" key="1">
    <citation type="submission" date="2019-03" db="EMBL/GenBank/DDBJ databases">
        <title>Genomic Encyclopedia of Type Strains, Phase IV (KMG-IV): sequencing the most valuable type-strain genomes for metagenomic binning, comparative biology and taxonomic classification.</title>
        <authorList>
            <person name="Goeker M."/>
        </authorList>
    </citation>
    <scope>NUCLEOTIDE SEQUENCE [LARGE SCALE GENOMIC DNA]</scope>
    <source>
        <strain evidence="3 4">DSM 25903</strain>
    </source>
</reference>
<protein>
    <recommendedName>
        <fullName evidence="5">ElaB/YqjD/DUF883 family membrane-anchored ribosome-binding protein</fullName>
    </recommendedName>
</protein>
<organism evidence="3 4">
    <name type="scientific">Enterovirga rhinocerotis</name>
    <dbReference type="NCBI Taxonomy" id="1339210"/>
    <lineage>
        <taxon>Bacteria</taxon>
        <taxon>Pseudomonadati</taxon>
        <taxon>Pseudomonadota</taxon>
        <taxon>Alphaproteobacteria</taxon>
        <taxon>Hyphomicrobiales</taxon>
        <taxon>Methylobacteriaceae</taxon>
        <taxon>Enterovirga</taxon>
    </lineage>
</organism>
<dbReference type="EMBL" id="SNZR01000011">
    <property type="protein sequence ID" value="TDR93240.1"/>
    <property type="molecule type" value="Genomic_DNA"/>
</dbReference>
<keyword evidence="2" id="KW-0472">Membrane</keyword>
<evidence type="ECO:0000256" key="1">
    <source>
        <dbReference type="SAM" id="MobiDB-lite"/>
    </source>
</evidence>
<feature type="transmembrane region" description="Helical" evidence="2">
    <location>
        <begin position="110"/>
        <end position="129"/>
    </location>
</feature>
<comment type="caution">
    <text evidence="3">The sequence shown here is derived from an EMBL/GenBank/DDBJ whole genome shotgun (WGS) entry which is preliminary data.</text>
</comment>
<gene>
    <name evidence="3" type="ORF">EV668_0496</name>
</gene>
<feature type="compositionally biased region" description="Basic and acidic residues" evidence="1">
    <location>
        <begin position="1"/>
        <end position="25"/>
    </location>
</feature>